<keyword evidence="5" id="KW-0511">Multifunctional enzyme</keyword>
<dbReference type="CDD" id="cd09274">
    <property type="entry name" value="RNase_HI_RT_Ty3"/>
    <property type="match status" value="1"/>
</dbReference>
<accession>A0AAV6U8L2</accession>
<dbReference type="InterPro" id="IPR043128">
    <property type="entry name" value="Rev_trsase/Diguanyl_cyclase"/>
</dbReference>
<dbReference type="SUPFAM" id="SSF56672">
    <property type="entry name" value="DNA/RNA polymerases"/>
    <property type="match status" value="1"/>
</dbReference>
<keyword evidence="2" id="KW-0540">Nuclease</keyword>
<keyword evidence="8" id="KW-1185">Reference proteome</keyword>
<gene>
    <name evidence="7" type="ORF">JTE90_025442</name>
</gene>
<dbReference type="EMBL" id="JAFNEN010000565">
    <property type="protein sequence ID" value="KAG8180392.1"/>
    <property type="molecule type" value="Genomic_DNA"/>
</dbReference>
<evidence type="ECO:0000313" key="7">
    <source>
        <dbReference type="EMBL" id="KAG8180392.1"/>
    </source>
</evidence>
<protein>
    <recommendedName>
        <fullName evidence="6">Reverse transcriptase/retrotransposon-derived protein RNase H-like domain-containing protein</fullName>
    </recommendedName>
</protein>
<dbReference type="Pfam" id="PF17919">
    <property type="entry name" value="RT_RNaseH_2"/>
    <property type="match status" value="1"/>
</dbReference>
<dbReference type="FunFam" id="3.10.20.370:FF:000001">
    <property type="entry name" value="Retrovirus-related Pol polyprotein from transposon 17.6-like protein"/>
    <property type="match status" value="1"/>
</dbReference>
<dbReference type="InterPro" id="IPR050951">
    <property type="entry name" value="Retrovirus_Pol_polyprotein"/>
</dbReference>
<keyword evidence="3" id="KW-0255">Endonuclease</keyword>
<evidence type="ECO:0000256" key="3">
    <source>
        <dbReference type="ARBA" id="ARBA00022759"/>
    </source>
</evidence>
<reference evidence="7 8" key="1">
    <citation type="journal article" date="2022" name="Nat. Ecol. Evol.">
        <title>A masculinizing supergene underlies an exaggerated male reproductive morph in a spider.</title>
        <authorList>
            <person name="Hendrickx F."/>
            <person name="De Corte Z."/>
            <person name="Sonet G."/>
            <person name="Van Belleghem S.M."/>
            <person name="Kostlbacher S."/>
            <person name="Vangestel C."/>
        </authorList>
    </citation>
    <scope>NUCLEOTIDE SEQUENCE [LARGE SCALE GENOMIC DNA]</scope>
    <source>
        <strain evidence="7">W744_W776</strain>
    </source>
</reference>
<name>A0AAV6U8L2_9ARAC</name>
<evidence type="ECO:0000256" key="2">
    <source>
        <dbReference type="ARBA" id="ARBA00022722"/>
    </source>
</evidence>
<feature type="domain" description="Reverse transcriptase/retrotransposon-derived protein RNase H-like" evidence="6">
    <location>
        <begin position="20"/>
        <end position="118"/>
    </location>
</feature>
<organism evidence="7 8">
    <name type="scientific">Oedothorax gibbosus</name>
    <dbReference type="NCBI Taxonomy" id="931172"/>
    <lineage>
        <taxon>Eukaryota</taxon>
        <taxon>Metazoa</taxon>
        <taxon>Ecdysozoa</taxon>
        <taxon>Arthropoda</taxon>
        <taxon>Chelicerata</taxon>
        <taxon>Arachnida</taxon>
        <taxon>Araneae</taxon>
        <taxon>Araneomorphae</taxon>
        <taxon>Entelegynae</taxon>
        <taxon>Araneoidea</taxon>
        <taxon>Linyphiidae</taxon>
        <taxon>Erigoninae</taxon>
        <taxon>Oedothorax</taxon>
    </lineage>
</organism>
<dbReference type="GO" id="GO:0003964">
    <property type="term" value="F:RNA-directed DNA polymerase activity"/>
    <property type="evidence" value="ECO:0007669"/>
    <property type="project" value="UniProtKB-KW"/>
</dbReference>
<evidence type="ECO:0000256" key="5">
    <source>
        <dbReference type="ARBA" id="ARBA00023268"/>
    </source>
</evidence>
<dbReference type="GO" id="GO:0004519">
    <property type="term" value="F:endonuclease activity"/>
    <property type="evidence" value="ECO:0007669"/>
    <property type="project" value="UniProtKB-KW"/>
</dbReference>
<proteinExistence type="predicted"/>
<sequence>MATFLAPLYKLLEKNRKWEWKKDEERAFQEAKRTIGSSSLLVHFDNNKEVVLACDASPYGLGAVISHKTAEGDRPIAFASRSLTKAEKNYSHLEKEALALVFGVTRFRNYLLGRSFTLLTDHRTAAEYTLRKQAGATSSCSSHPALGANALCICLQDSIPQG</sequence>
<dbReference type="InterPro" id="IPR043502">
    <property type="entry name" value="DNA/RNA_pol_sf"/>
</dbReference>
<dbReference type="Gene3D" id="3.10.20.370">
    <property type="match status" value="1"/>
</dbReference>
<dbReference type="PANTHER" id="PTHR37984">
    <property type="entry name" value="PROTEIN CBG26694"/>
    <property type="match status" value="1"/>
</dbReference>
<evidence type="ECO:0000259" key="6">
    <source>
        <dbReference type="Pfam" id="PF17919"/>
    </source>
</evidence>
<dbReference type="InterPro" id="IPR041577">
    <property type="entry name" value="RT_RNaseH_2"/>
</dbReference>
<dbReference type="AlphaFoldDB" id="A0AAV6U8L2"/>
<keyword evidence="1" id="KW-0548">Nucleotidyltransferase</keyword>
<evidence type="ECO:0000256" key="4">
    <source>
        <dbReference type="ARBA" id="ARBA00022918"/>
    </source>
</evidence>
<keyword evidence="4" id="KW-0695">RNA-directed DNA polymerase</keyword>
<evidence type="ECO:0000313" key="8">
    <source>
        <dbReference type="Proteomes" id="UP000827092"/>
    </source>
</evidence>
<keyword evidence="3" id="KW-0378">Hydrolase</keyword>
<keyword evidence="1" id="KW-0808">Transferase</keyword>
<dbReference type="Proteomes" id="UP000827092">
    <property type="component" value="Unassembled WGS sequence"/>
</dbReference>
<evidence type="ECO:0000256" key="1">
    <source>
        <dbReference type="ARBA" id="ARBA00022695"/>
    </source>
</evidence>
<comment type="caution">
    <text evidence="7">The sequence shown here is derived from an EMBL/GenBank/DDBJ whole genome shotgun (WGS) entry which is preliminary data.</text>
</comment>
<dbReference type="Gene3D" id="3.30.70.270">
    <property type="match status" value="1"/>
</dbReference>
<dbReference type="PANTHER" id="PTHR37984:SF5">
    <property type="entry name" value="PROTEIN NYNRIN-LIKE"/>
    <property type="match status" value="1"/>
</dbReference>